<gene>
    <name evidence="1" type="ordered locus">Hbal_1260</name>
</gene>
<dbReference type="Proteomes" id="UP000002745">
    <property type="component" value="Chromosome"/>
</dbReference>
<dbReference type="Pfam" id="PF11367">
    <property type="entry name" value="Tail_completion_gp17"/>
    <property type="match status" value="1"/>
</dbReference>
<organism evidence="1 2">
    <name type="scientific">Hirschia baltica (strain ATCC 49814 / DSM 5838 / IFAM 1418)</name>
    <dbReference type="NCBI Taxonomy" id="582402"/>
    <lineage>
        <taxon>Bacteria</taxon>
        <taxon>Pseudomonadati</taxon>
        <taxon>Pseudomonadota</taxon>
        <taxon>Alphaproteobacteria</taxon>
        <taxon>Hyphomonadales</taxon>
        <taxon>Hyphomonadaceae</taxon>
        <taxon>Hirschia</taxon>
    </lineage>
</organism>
<dbReference type="InterPro" id="IPR053745">
    <property type="entry name" value="Viral_Tail_Comp_sf"/>
</dbReference>
<keyword evidence="2" id="KW-1185">Reference proteome</keyword>
<sequence>MSSSLLTGAERALQDAVLAALKEHSQIQEVFGSKPRILGDLGGAKPAYPYLVIGQHEVRPANASGVIIQDHVIDLQVMTRWGGRAGARDAVSLVQSILDDAALVLQGHNLVWCYVAFSDSLMLRDQQTFKSVVRIKARTTPLD</sequence>
<accession>C6XIC6</accession>
<dbReference type="AlphaFoldDB" id="C6XIC6"/>
<evidence type="ECO:0000313" key="2">
    <source>
        <dbReference type="Proteomes" id="UP000002745"/>
    </source>
</evidence>
<proteinExistence type="predicted"/>
<evidence type="ECO:0000313" key="1">
    <source>
        <dbReference type="EMBL" id="ACT58952.1"/>
    </source>
</evidence>
<dbReference type="KEGG" id="hba:Hbal_1260"/>
<name>C6XIC6_HIRBI</name>
<dbReference type="EMBL" id="CP001678">
    <property type="protein sequence ID" value="ACT58952.1"/>
    <property type="molecule type" value="Genomic_DNA"/>
</dbReference>
<dbReference type="HOGENOM" id="CLU_1803553_0_0_5"/>
<dbReference type="OrthoDB" id="7630456at2"/>
<reference evidence="2" key="1">
    <citation type="journal article" date="2011" name="J. Bacteriol.">
        <title>Genome sequences of eight morphologically diverse alphaproteobacteria.</title>
        <authorList>
            <consortium name="US DOE Joint Genome Institute"/>
            <person name="Brown P.J."/>
            <person name="Kysela D.T."/>
            <person name="Buechlein A."/>
            <person name="Hemmerich C."/>
            <person name="Brun Y.V."/>
        </authorList>
    </citation>
    <scope>NUCLEOTIDE SEQUENCE [LARGE SCALE GENOMIC DNA]</scope>
    <source>
        <strain evidence="2">ATCC 49814 / DSM 5838 / IFAM 1418</strain>
    </source>
</reference>
<dbReference type="InterPro" id="IPR021508">
    <property type="entry name" value="Gp17-like"/>
</dbReference>
<dbReference type="STRING" id="582402.Hbal_1260"/>
<dbReference type="Gene3D" id="3.30.2000.30">
    <property type="match status" value="1"/>
</dbReference>
<dbReference type="RefSeq" id="WP_015827102.1">
    <property type="nucleotide sequence ID" value="NC_012982.1"/>
</dbReference>
<protein>
    <submittedName>
        <fullName evidence="1">Gene transfer agent</fullName>
    </submittedName>
</protein>